<dbReference type="InterPro" id="IPR036505">
    <property type="entry name" value="Amidase/PGRP_sf"/>
</dbReference>
<dbReference type="Pfam" id="PF01510">
    <property type="entry name" value="Amidase_2"/>
    <property type="match status" value="1"/>
</dbReference>
<dbReference type="Pfam" id="PF03372">
    <property type="entry name" value="Exo_endo_phos"/>
    <property type="match status" value="1"/>
</dbReference>
<reference evidence="3 4" key="1">
    <citation type="submission" date="2017-10" db="EMBL/GenBank/DDBJ databases">
        <title>Sequencing the genomes of 1000 actinobacteria strains.</title>
        <authorList>
            <person name="Klenk H.-P."/>
        </authorList>
    </citation>
    <scope>NUCLEOTIDE SEQUENCE [LARGE SCALE GENOMIC DNA]</scope>
    <source>
        <strain evidence="3 4">DSM 15597</strain>
    </source>
</reference>
<keyword evidence="4" id="KW-1185">Reference proteome</keyword>
<protein>
    <submittedName>
        <fullName evidence="3">N-acetylmuramoyl-L-alanine amidase</fullName>
    </submittedName>
</protein>
<accession>A0A2A9CU84</accession>
<dbReference type="Gene3D" id="3.60.10.10">
    <property type="entry name" value="Endonuclease/exonuclease/phosphatase"/>
    <property type="match status" value="1"/>
</dbReference>
<dbReference type="SUPFAM" id="SSF55846">
    <property type="entry name" value="N-acetylmuramoyl-L-alanine amidase-like"/>
    <property type="match status" value="1"/>
</dbReference>
<feature type="domain" description="N-acetylmuramoyl-L-alanine amidase" evidence="1">
    <location>
        <begin position="40"/>
        <end position="180"/>
    </location>
</feature>
<dbReference type="RefSeq" id="WP_098460637.1">
    <property type="nucleotide sequence ID" value="NZ_PDJC01000001.1"/>
</dbReference>
<dbReference type="OrthoDB" id="514320at2"/>
<evidence type="ECO:0000313" key="4">
    <source>
        <dbReference type="Proteomes" id="UP000226079"/>
    </source>
</evidence>
<comment type="caution">
    <text evidence="3">The sequence shown here is derived from an EMBL/GenBank/DDBJ whole genome shotgun (WGS) entry which is preliminary data.</text>
</comment>
<evidence type="ECO:0000313" key="3">
    <source>
        <dbReference type="EMBL" id="PFG17180.1"/>
    </source>
</evidence>
<name>A0A2A9CU84_9ACTN</name>
<dbReference type="GO" id="GO:0009253">
    <property type="term" value="P:peptidoglycan catabolic process"/>
    <property type="evidence" value="ECO:0007669"/>
    <property type="project" value="InterPro"/>
</dbReference>
<evidence type="ECO:0000259" key="1">
    <source>
        <dbReference type="Pfam" id="PF01510"/>
    </source>
</evidence>
<feature type="domain" description="Endonuclease/exonuclease/phosphatase" evidence="2">
    <location>
        <begin position="234"/>
        <end position="412"/>
    </location>
</feature>
<proteinExistence type="predicted"/>
<dbReference type="EMBL" id="PDJC01000001">
    <property type="protein sequence ID" value="PFG17180.1"/>
    <property type="molecule type" value="Genomic_DNA"/>
</dbReference>
<dbReference type="AlphaFoldDB" id="A0A2A9CU84"/>
<dbReference type="InterPro" id="IPR036691">
    <property type="entry name" value="Endo/exonu/phosph_ase_sf"/>
</dbReference>
<organism evidence="3 4">
    <name type="scientific">Propionicimonas paludicola</name>
    <dbReference type="NCBI Taxonomy" id="185243"/>
    <lineage>
        <taxon>Bacteria</taxon>
        <taxon>Bacillati</taxon>
        <taxon>Actinomycetota</taxon>
        <taxon>Actinomycetes</taxon>
        <taxon>Propionibacteriales</taxon>
        <taxon>Nocardioidaceae</taxon>
        <taxon>Propionicimonas</taxon>
    </lineage>
</organism>
<dbReference type="InterPro" id="IPR005135">
    <property type="entry name" value="Endo/exonuclease/phosphatase"/>
</dbReference>
<evidence type="ECO:0000259" key="2">
    <source>
        <dbReference type="Pfam" id="PF03372"/>
    </source>
</evidence>
<gene>
    <name evidence="3" type="ORF">ATK74_1743</name>
</gene>
<dbReference type="InterPro" id="IPR002502">
    <property type="entry name" value="Amidase_domain"/>
</dbReference>
<sequence length="423" mass="44570">MSATSSLETAANLLTAWGFPVAKRTGWASKKARTDIAFSPSGVIFHHTAAWTTTDALLFDTGNGKIKAPLCHWSIDRDGRITLGAGGYANHAGINSKAAVAKILAGADAEVKPGPDDDGYSANRYTVGIEVKCPGAYNEAQRKAAVALGAALVIAFGWDKARVPAGAHKEITRRKPGDPGDDMGAFRAEVRALIKTKTAPPPKPAPKSAQVTVLVANCQSYDGDCSEAAWRARAQLMAKSSPDVILVQETTDPGRKAMCDELGKGWSYHSNGKSVAILIGPRVKKAGLKRTVSFGTAFGHGAVKLPLKVDGVGFDAISQHTRPASILPDKIEIQLKNGDVAKGATLAGTWPAIFGGDFSLNDPRIAGWIRATPKFDSVDRPGPQSPDAIFTKGSKVKLESAKLIDPGNLSDHKWVVATFTVSA</sequence>
<dbReference type="Proteomes" id="UP000226079">
    <property type="component" value="Unassembled WGS sequence"/>
</dbReference>
<dbReference type="Gene3D" id="3.40.80.10">
    <property type="entry name" value="Peptidoglycan recognition protein-like"/>
    <property type="match status" value="1"/>
</dbReference>
<dbReference type="GO" id="GO:0008745">
    <property type="term" value="F:N-acetylmuramoyl-L-alanine amidase activity"/>
    <property type="evidence" value="ECO:0007669"/>
    <property type="project" value="InterPro"/>
</dbReference>
<dbReference type="SUPFAM" id="SSF56219">
    <property type="entry name" value="DNase I-like"/>
    <property type="match status" value="1"/>
</dbReference>